<evidence type="ECO:0000256" key="3">
    <source>
        <dbReference type="ARBA" id="ARBA00004922"/>
    </source>
</evidence>
<dbReference type="InterPro" id="IPR001173">
    <property type="entry name" value="Glyco_trans_2-like"/>
</dbReference>
<dbReference type="EC" id="2.4.1.-" evidence="16"/>
<evidence type="ECO:0000256" key="9">
    <source>
        <dbReference type="ARBA" id="ARBA00022734"/>
    </source>
</evidence>
<dbReference type="GO" id="GO:0030246">
    <property type="term" value="F:carbohydrate binding"/>
    <property type="evidence" value="ECO:0007669"/>
    <property type="project" value="UniProtKB-KW"/>
</dbReference>
<dbReference type="AlphaFoldDB" id="A0A9P0AAG6"/>
<keyword evidence="9 16" id="KW-0430">Lectin</keyword>
<evidence type="ECO:0000256" key="5">
    <source>
        <dbReference type="ARBA" id="ARBA00022676"/>
    </source>
</evidence>
<evidence type="ECO:0000256" key="1">
    <source>
        <dbReference type="ARBA" id="ARBA00001936"/>
    </source>
</evidence>
<dbReference type="FunFam" id="3.90.550.10:FF:000021">
    <property type="entry name" value="Polypeptide N-acetylgalactosaminyltransferase"/>
    <property type="match status" value="1"/>
</dbReference>
<evidence type="ECO:0000256" key="10">
    <source>
        <dbReference type="ARBA" id="ARBA00022968"/>
    </source>
</evidence>
<dbReference type="PANTHER" id="PTHR11675:SF43">
    <property type="entry name" value="POLYPEPTIDE N-ACETYLGALACTOSAMINYLTRANSFERASE 1"/>
    <property type="match status" value="1"/>
</dbReference>
<keyword evidence="11 16" id="KW-1133">Transmembrane helix</keyword>
<comment type="subcellular location">
    <subcellularLocation>
        <location evidence="2 16">Golgi apparatus membrane</location>
        <topology evidence="2 16">Single-pass type II membrane protein</topology>
    </subcellularLocation>
</comment>
<keyword evidence="15 16" id="KW-0464">Manganese</keyword>
<evidence type="ECO:0000259" key="17">
    <source>
        <dbReference type="SMART" id="SM00458"/>
    </source>
</evidence>
<keyword evidence="7 16" id="KW-0812">Transmembrane</keyword>
<evidence type="ECO:0000256" key="4">
    <source>
        <dbReference type="ARBA" id="ARBA00005680"/>
    </source>
</evidence>
<dbReference type="SUPFAM" id="SSF50370">
    <property type="entry name" value="Ricin B-like lectins"/>
    <property type="match status" value="1"/>
</dbReference>
<evidence type="ECO:0000256" key="12">
    <source>
        <dbReference type="ARBA" id="ARBA00023034"/>
    </source>
</evidence>
<keyword evidence="12 16" id="KW-0333">Golgi apparatus</keyword>
<evidence type="ECO:0000256" key="13">
    <source>
        <dbReference type="ARBA" id="ARBA00023136"/>
    </source>
</evidence>
<dbReference type="GO" id="GO:0004653">
    <property type="term" value="F:polypeptide N-acetylgalactosaminyltransferase activity"/>
    <property type="evidence" value="ECO:0007669"/>
    <property type="project" value="UniProtKB-ARBA"/>
</dbReference>
<organism evidence="18 19">
    <name type="scientific">Bemisia tabaci</name>
    <name type="common">Sweetpotato whitefly</name>
    <name type="synonym">Aleurodes tabaci</name>
    <dbReference type="NCBI Taxonomy" id="7038"/>
    <lineage>
        <taxon>Eukaryota</taxon>
        <taxon>Metazoa</taxon>
        <taxon>Ecdysozoa</taxon>
        <taxon>Arthropoda</taxon>
        <taxon>Hexapoda</taxon>
        <taxon>Insecta</taxon>
        <taxon>Pterygota</taxon>
        <taxon>Neoptera</taxon>
        <taxon>Paraneoptera</taxon>
        <taxon>Hemiptera</taxon>
        <taxon>Sternorrhyncha</taxon>
        <taxon>Aleyrodoidea</taxon>
        <taxon>Aleyrodidae</taxon>
        <taxon>Aleyrodinae</taxon>
        <taxon>Bemisia</taxon>
    </lineage>
</organism>
<dbReference type="Pfam" id="PF00535">
    <property type="entry name" value="Glycos_transf_2"/>
    <property type="match status" value="1"/>
</dbReference>
<comment type="cofactor">
    <cofactor evidence="1 16">
        <name>Mn(2+)</name>
        <dbReference type="ChEBI" id="CHEBI:29035"/>
    </cofactor>
</comment>
<evidence type="ECO:0000256" key="11">
    <source>
        <dbReference type="ARBA" id="ARBA00022989"/>
    </source>
</evidence>
<evidence type="ECO:0000256" key="7">
    <source>
        <dbReference type="ARBA" id="ARBA00022692"/>
    </source>
</evidence>
<dbReference type="InterPro" id="IPR029044">
    <property type="entry name" value="Nucleotide-diphossugar_trans"/>
</dbReference>
<evidence type="ECO:0000256" key="2">
    <source>
        <dbReference type="ARBA" id="ARBA00004323"/>
    </source>
</evidence>
<keyword evidence="14 16" id="KW-1015">Disulfide bond</keyword>
<keyword evidence="19" id="KW-1185">Reference proteome</keyword>
<protein>
    <recommendedName>
        <fullName evidence="16">Polypeptide N-acetylgalactosaminyltransferase</fullName>
        <ecNumber evidence="16">2.4.1.-</ecNumber>
    </recommendedName>
    <alternativeName>
        <fullName evidence="16">Protein-UDP acetylgalactosaminyltransferase</fullName>
    </alternativeName>
</protein>
<evidence type="ECO:0000256" key="16">
    <source>
        <dbReference type="RuleBase" id="RU361242"/>
    </source>
</evidence>
<evidence type="ECO:0000313" key="19">
    <source>
        <dbReference type="Proteomes" id="UP001152759"/>
    </source>
</evidence>
<keyword evidence="8" id="KW-0479">Metal-binding</keyword>
<dbReference type="Gene3D" id="2.80.10.50">
    <property type="match status" value="1"/>
</dbReference>
<dbReference type="Proteomes" id="UP001152759">
    <property type="component" value="Chromosome 3"/>
</dbReference>
<proteinExistence type="inferred from homology"/>
<evidence type="ECO:0000256" key="8">
    <source>
        <dbReference type="ARBA" id="ARBA00022723"/>
    </source>
</evidence>
<dbReference type="GO" id="GO:0000139">
    <property type="term" value="C:Golgi membrane"/>
    <property type="evidence" value="ECO:0007669"/>
    <property type="project" value="UniProtKB-SubCell"/>
</dbReference>
<dbReference type="InterPro" id="IPR000772">
    <property type="entry name" value="Ricin_B_lectin"/>
</dbReference>
<dbReference type="GO" id="GO:0046872">
    <property type="term" value="F:metal ion binding"/>
    <property type="evidence" value="ECO:0007669"/>
    <property type="project" value="UniProtKB-KW"/>
</dbReference>
<sequence length="628" mass="72207">MSYLLNIRRKCFVLKVITLSGLVIIVLNLIFLSYNKDLLNGSPPEEYAQLYSNNSDELSPSEQTRLFPRLVRPAENSFFSHVTNFSKEEISKYEALILADESIIIPGLGEYGVPVEHLDGFSKKDFEDNVAKESFNLILSDRISYTRKIPDARNPLCESQTYQEDSLPVASVIIIFNNERWSPLIRTIETTLQRSPQKKLKEIILVDDFSDTEELKGKLDYYLYTRLPSKVKLLRLKKRSGLIRARLAGAQVATGDVLVFLDSHCEVGIKWLEPMLQRIKEQRNAVLTPIIDIIDDKNLAYIYSGDKTHFQIGSFFWSGHFTWIPVPPRENERRKSAIAPTRSPTMAGGLFAINREYFWEIGSYDSQMDVWGGENLEMSFRIWQCGGLLETIPCSRVGHIFRNFHPYSFPGSKDTHGINTARLVEVWMDDYKRFFYLHRPELKDIDIGDLTERKNLRHNLKCKSFKWYLEKILPEKFIPDEKVQAYGRMRAVESNLCLDNLQNNMDNPYTLGVYSCHSKLYPSQYFSLSDLGELRQEVQCAEVGTQTDKKKRYIITMFECHGGANQKWIITQSGGLKHQESNLCLTVISEEPISVVAAKCDSSNAQIWTFDYYTGNAKPFDVGDAEIL</sequence>
<keyword evidence="6 16" id="KW-0808">Transferase</keyword>
<evidence type="ECO:0000256" key="6">
    <source>
        <dbReference type="ARBA" id="ARBA00022679"/>
    </source>
</evidence>
<keyword evidence="5 16" id="KW-0328">Glycosyltransferase</keyword>
<keyword evidence="10" id="KW-0735">Signal-anchor</keyword>
<dbReference type="Gene3D" id="3.90.550.10">
    <property type="entry name" value="Spore Coat Polysaccharide Biosynthesis Protein SpsA, Chain A"/>
    <property type="match status" value="1"/>
</dbReference>
<comment type="pathway">
    <text evidence="3 16">Protein modification; protein glycosylation.</text>
</comment>
<dbReference type="EMBL" id="OU963864">
    <property type="protein sequence ID" value="CAH0387602.1"/>
    <property type="molecule type" value="Genomic_DNA"/>
</dbReference>
<accession>A0A9P0AAG6</accession>
<evidence type="ECO:0000313" key="18">
    <source>
        <dbReference type="EMBL" id="CAH0387602.1"/>
    </source>
</evidence>
<comment type="similarity">
    <text evidence="4 16">Belongs to the glycosyltransferase 2 family. GalNAc-T subfamily.</text>
</comment>
<dbReference type="SUPFAM" id="SSF53448">
    <property type="entry name" value="Nucleotide-diphospho-sugar transferases"/>
    <property type="match status" value="1"/>
</dbReference>
<evidence type="ECO:0000256" key="14">
    <source>
        <dbReference type="ARBA" id="ARBA00023157"/>
    </source>
</evidence>
<keyword evidence="13 16" id="KW-0472">Membrane</keyword>
<dbReference type="Pfam" id="PF00652">
    <property type="entry name" value="Ricin_B_lectin"/>
    <property type="match status" value="1"/>
</dbReference>
<dbReference type="SMART" id="SM00458">
    <property type="entry name" value="RICIN"/>
    <property type="match status" value="1"/>
</dbReference>
<dbReference type="CDD" id="cd02510">
    <property type="entry name" value="pp-GalNAc-T"/>
    <property type="match status" value="1"/>
</dbReference>
<gene>
    <name evidence="18" type="ORF">BEMITA_LOCUS6600</name>
</gene>
<feature type="transmembrane region" description="Helical" evidence="16">
    <location>
        <begin position="12"/>
        <end position="34"/>
    </location>
</feature>
<name>A0A9P0AAG6_BEMTA</name>
<evidence type="ECO:0000256" key="15">
    <source>
        <dbReference type="ARBA" id="ARBA00023211"/>
    </source>
</evidence>
<dbReference type="GO" id="GO:0006493">
    <property type="term" value="P:protein O-linked glycosylation"/>
    <property type="evidence" value="ECO:0007669"/>
    <property type="project" value="TreeGrafter"/>
</dbReference>
<reference evidence="18" key="1">
    <citation type="submission" date="2021-12" db="EMBL/GenBank/DDBJ databases">
        <authorList>
            <person name="King R."/>
        </authorList>
    </citation>
    <scope>NUCLEOTIDE SEQUENCE</scope>
</reference>
<dbReference type="InterPro" id="IPR045885">
    <property type="entry name" value="GalNAc-T"/>
</dbReference>
<feature type="domain" description="Ricin B lectin" evidence="17">
    <location>
        <begin position="486"/>
        <end position="611"/>
    </location>
</feature>
<dbReference type="PANTHER" id="PTHR11675">
    <property type="entry name" value="N-ACETYLGALACTOSAMINYLTRANSFERASE"/>
    <property type="match status" value="1"/>
</dbReference>
<dbReference type="KEGG" id="btab:109035722"/>
<dbReference type="InterPro" id="IPR035992">
    <property type="entry name" value="Ricin_B-like_lectins"/>
</dbReference>